<evidence type="ECO:0000256" key="1">
    <source>
        <dbReference type="SAM" id="Phobius"/>
    </source>
</evidence>
<protein>
    <submittedName>
        <fullName evidence="2">Uncharacterized protein</fullName>
    </submittedName>
</protein>
<keyword evidence="3" id="KW-1185">Reference proteome</keyword>
<feature type="transmembrane region" description="Helical" evidence="1">
    <location>
        <begin position="31"/>
        <end position="58"/>
    </location>
</feature>
<comment type="caution">
    <text evidence="2">The sequence shown here is derived from an EMBL/GenBank/DDBJ whole genome shotgun (WGS) entry which is preliminary data.</text>
</comment>
<sequence length="162" mass="17940">MLYYASAIIFWITMASMQAWIMRYRLRSAGWLWIVVNTVGLIVGGFGAAGVTWLLISVFNFDVLQNSGDAIAVLIIAAIIFTIIVSLFQWSVLRRRVPAPALWAVVNVVLGSITYFLLLSLNSDLVWNSVWISILVSMLAGIIIGGLTGKVIDLFCNRRISD</sequence>
<proteinExistence type="predicted"/>
<evidence type="ECO:0000313" key="3">
    <source>
        <dbReference type="Proteomes" id="UP000599391"/>
    </source>
</evidence>
<feature type="transmembrane region" description="Helical" evidence="1">
    <location>
        <begin position="130"/>
        <end position="152"/>
    </location>
</feature>
<feature type="transmembrane region" description="Helical" evidence="1">
    <location>
        <begin position="6"/>
        <end position="24"/>
    </location>
</feature>
<name>A0A8J7L605_9CYAN</name>
<gene>
    <name evidence="2" type="ORF">I8751_23245</name>
</gene>
<keyword evidence="1" id="KW-1133">Transmembrane helix</keyword>
<reference evidence="2 3" key="1">
    <citation type="journal article" date="2021" name="Int. J. Syst. Evol. Microbiol.">
        <title>Amazonocrinis nigriterrae gen. nov., sp. nov., Atlanticothrix silvestris gen. nov., sp. nov. and Dendronalium phyllosphericum gen. nov., sp. nov., nostocacean cyanobacteria from Brazilian environments.</title>
        <authorList>
            <person name="Alvarenga D.O."/>
            <person name="Andreote A.P.D."/>
            <person name="Branco L.H.Z."/>
            <person name="Delbaje E."/>
            <person name="Cruz R.B."/>
            <person name="Varani A.M."/>
            <person name="Fiore M.F."/>
        </authorList>
    </citation>
    <scope>NUCLEOTIDE SEQUENCE [LARGE SCALE GENOMIC DNA]</scope>
    <source>
        <strain evidence="2 3">CENA357</strain>
    </source>
</reference>
<accession>A0A8J7L605</accession>
<keyword evidence="1" id="KW-0472">Membrane</keyword>
<dbReference type="RefSeq" id="WP_214441428.1">
    <property type="nucleotide sequence ID" value="NZ_JAECZB010000092.1"/>
</dbReference>
<dbReference type="AlphaFoldDB" id="A0A8J7L605"/>
<evidence type="ECO:0000313" key="2">
    <source>
        <dbReference type="EMBL" id="MBH8555212.1"/>
    </source>
</evidence>
<dbReference type="EMBL" id="JAECZB010000092">
    <property type="protein sequence ID" value="MBH8555212.1"/>
    <property type="molecule type" value="Genomic_DNA"/>
</dbReference>
<feature type="transmembrane region" description="Helical" evidence="1">
    <location>
        <begin position="70"/>
        <end position="88"/>
    </location>
</feature>
<organism evidence="2 3">
    <name type="scientific">Atlanticothrix silvestris CENA357</name>
    <dbReference type="NCBI Taxonomy" id="1725252"/>
    <lineage>
        <taxon>Bacteria</taxon>
        <taxon>Bacillati</taxon>
        <taxon>Cyanobacteriota</taxon>
        <taxon>Cyanophyceae</taxon>
        <taxon>Nostocales</taxon>
        <taxon>Nodulariaceae</taxon>
        <taxon>Atlanticothrix</taxon>
        <taxon>Atlanticothrix silvestris</taxon>
    </lineage>
</organism>
<dbReference type="Proteomes" id="UP000599391">
    <property type="component" value="Unassembled WGS sequence"/>
</dbReference>
<feature type="transmembrane region" description="Helical" evidence="1">
    <location>
        <begin position="100"/>
        <end position="118"/>
    </location>
</feature>
<keyword evidence="1" id="KW-0812">Transmembrane</keyword>